<dbReference type="Proteomes" id="UP000199249">
    <property type="component" value="Unassembled WGS sequence"/>
</dbReference>
<dbReference type="EMBL" id="FNOV01000002">
    <property type="protein sequence ID" value="SDX64895.1"/>
    <property type="molecule type" value="Genomic_DNA"/>
</dbReference>
<reference evidence="3" key="1">
    <citation type="submission" date="2016-10" db="EMBL/GenBank/DDBJ databases">
        <authorList>
            <person name="Varghese N."/>
            <person name="Submissions S."/>
        </authorList>
    </citation>
    <scope>NUCLEOTIDE SEQUENCE [LARGE SCALE GENOMIC DNA]</scope>
    <source>
        <strain evidence="3">CGMCC 1.8975</strain>
    </source>
</reference>
<keyword evidence="3" id="KW-1185">Reference proteome</keyword>
<organism evidence="2 3">
    <name type="scientific">Hymenobacter psychrophilus</name>
    <dbReference type="NCBI Taxonomy" id="651662"/>
    <lineage>
        <taxon>Bacteria</taxon>
        <taxon>Pseudomonadati</taxon>
        <taxon>Bacteroidota</taxon>
        <taxon>Cytophagia</taxon>
        <taxon>Cytophagales</taxon>
        <taxon>Hymenobacteraceae</taxon>
        <taxon>Hymenobacter</taxon>
    </lineage>
</organism>
<protein>
    <submittedName>
        <fullName evidence="2">Uncharacterized protein</fullName>
    </submittedName>
</protein>
<gene>
    <name evidence="2" type="ORF">SAMN04488069_102332</name>
</gene>
<evidence type="ECO:0000313" key="2">
    <source>
        <dbReference type="EMBL" id="SDX64895.1"/>
    </source>
</evidence>
<evidence type="ECO:0000313" key="3">
    <source>
        <dbReference type="Proteomes" id="UP000199249"/>
    </source>
</evidence>
<evidence type="ECO:0000256" key="1">
    <source>
        <dbReference type="SAM" id="MobiDB-lite"/>
    </source>
</evidence>
<name>A0A1H3DEP2_9BACT</name>
<dbReference type="OrthoDB" id="5952844at2"/>
<dbReference type="AlphaFoldDB" id="A0A1H3DEP2"/>
<dbReference type="RefSeq" id="WP_092738178.1">
    <property type="nucleotide sequence ID" value="NZ_FNOV01000002.1"/>
</dbReference>
<feature type="region of interest" description="Disordered" evidence="1">
    <location>
        <begin position="136"/>
        <end position="158"/>
    </location>
</feature>
<proteinExistence type="predicted"/>
<accession>A0A1H3DEP2</accession>
<sequence length="158" mass="17545">MPNQFSQDIPAAALKQAQTALDDFRTAIEQYLHALTPDERRTMLRMADKTVAFVQKTADYAANTPAFVPTFVSVPELTQDLKGVQQLTPLYQQLAQLTELMDSTVMLAGSEAYGAALTIYKNIKFMAENKQPGAQTAYDDLKQRFPGRSVATPRPDRS</sequence>